<dbReference type="OrthoDB" id="6022711at2759"/>
<dbReference type="InterPro" id="IPR001478">
    <property type="entry name" value="PDZ"/>
</dbReference>
<feature type="region of interest" description="Disordered" evidence="1">
    <location>
        <begin position="341"/>
        <end position="366"/>
    </location>
</feature>
<name>R7UUV1_CAPTE</name>
<reference evidence="5" key="1">
    <citation type="submission" date="2012-12" db="EMBL/GenBank/DDBJ databases">
        <authorList>
            <person name="Hellsten U."/>
            <person name="Grimwood J."/>
            <person name="Chapman J.A."/>
            <person name="Shapiro H."/>
            <person name="Aerts A."/>
            <person name="Otillar R.P."/>
            <person name="Terry A.Y."/>
            <person name="Boore J.L."/>
            <person name="Simakov O."/>
            <person name="Marletaz F."/>
            <person name="Cho S.-J."/>
            <person name="Edsinger-Gonzales E."/>
            <person name="Havlak P."/>
            <person name="Kuo D.-H."/>
            <person name="Larsson T."/>
            <person name="Lv J."/>
            <person name="Arendt D."/>
            <person name="Savage R."/>
            <person name="Osoegawa K."/>
            <person name="de Jong P."/>
            <person name="Lindberg D.R."/>
            <person name="Seaver E.C."/>
            <person name="Weisblat D.A."/>
            <person name="Putnam N.H."/>
            <person name="Grigoriev I.V."/>
            <person name="Rokhsar D.S."/>
        </authorList>
    </citation>
    <scope>NUCLEOTIDE SEQUENCE</scope>
    <source>
        <strain evidence="5">I ESC-2004</strain>
    </source>
</reference>
<dbReference type="Proteomes" id="UP000014760">
    <property type="component" value="Unassembled WGS sequence"/>
</dbReference>
<dbReference type="PANTHER" id="PTHR19964:SF92">
    <property type="entry name" value="PATJ HOMOLOG"/>
    <property type="match status" value="1"/>
</dbReference>
<dbReference type="EMBL" id="KB297790">
    <property type="protein sequence ID" value="ELU09933.1"/>
    <property type="molecule type" value="Genomic_DNA"/>
</dbReference>
<dbReference type="HOGENOM" id="CLU_693236_0_0_1"/>
<evidence type="ECO:0000256" key="1">
    <source>
        <dbReference type="SAM" id="MobiDB-lite"/>
    </source>
</evidence>
<dbReference type="FunFam" id="2.30.42.10:FF:000038">
    <property type="entry name" value="Multiple PDZ domain protein isoform X1"/>
    <property type="match status" value="1"/>
</dbReference>
<evidence type="ECO:0000259" key="2">
    <source>
        <dbReference type="PROSITE" id="PS50106"/>
    </source>
</evidence>
<organism evidence="3">
    <name type="scientific">Capitella teleta</name>
    <name type="common">Polychaete worm</name>
    <dbReference type="NCBI Taxonomy" id="283909"/>
    <lineage>
        <taxon>Eukaryota</taxon>
        <taxon>Metazoa</taxon>
        <taxon>Spiralia</taxon>
        <taxon>Lophotrochozoa</taxon>
        <taxon>Annelida</taxon>
        <taxon>Polychaeta</taxon>
        <taxon>Sedentaria</taxon>
        <taxon>Scolecida</taxon>
        <taxon>Capitellidae</taxon>
        <taxon>Capitella</taxon>
    </lineage>
</organism>
<dbReference type="SUPFAM" id="SSF50156">
    <property type="entry name" value="PDZ domain-like"/>
    <property type="match status" value="4"/>
</dbReference>
<dbReference type="SMART" id="SM00228">
    <property type="entry name" value="PDZ"/>
    <property type="match status" value="4"/>
</dbReference>
<dbReference type="Gene3D" id="2.30.42.10">
    <property type="match status" value="4"/>
</dbReference>
<dbReference type="STRING" id="283909.R7UUV1"/>
<dbReference type="CDD" id="cd00136">
    <property type="entry name" value="PDZ_canonical"/>
    <property type="match status" value="1"/>
</dbReference>
<protein>
    <recommendedName>
        <fullName evidence="2">PDZ domain-containing protein</fullName>
    </recommendedName>
</protein>
<dbReference type="CDD" id="cd06676">
    <property type="entry name" value="PDZ13_MUPP1-like"/>
    <property type="match status" value="1"/>
</dbReference>
<dbReference type="PANTHER" id="PTHR19964">
    <property type="entry name" value="MULTIPLE PDZ DOMAIN PROTEIN"/>
    <property type="match status" value="1"/>
</dbReference>
<proteinExistence type="predicted"/>
<feature type="region of interest" description="Disordered" evidence="1">
    <location>
        <begin position="209"/>
        <end position="247"/>
    </location>
</feature>
<dbReference type="CDD" id="cd06674">
    <property type="entry name" value="PDZ11_MUPP1-PDZ9_PATJ-like"/>
    <property type="match status" value="1"/>
</dbReference>
<reference evidence="3 5" key="2">
    <citation type="journal article" date="2013" name="Nature">
        <title>Insights into bilaterian evolution from three spiralian genomes.</title>
        <authorList>
            <person name="Simakov O."/>
            <person name="Marletaz F."/>
            <person name="Cho S.J."/>
            <person name="Edsinger-Gonzales E."/>
            <person name="Havlak P."/>
            <person name="Hellsten U."/>
            <person name="Kuo D.H."/>
            <person name="Larsson T."/>
            <person name="Lv J."/>
            <person name="Arendt D."/>
            <person name="Savage R."/>
            <person name="Osoegawa K."/>
            <person name="de Jong P."/>
            <person name="Grimwood J."/>
            <person name="Chapman J.A."/>
            <person name="Shapiro H."/>
            <person name="Aerts A."/>
            <person name="Otillar R.P."/>
            <person name="Terry A.Y."/>
            <person name="Boore J.L."/>
            <person name="Grigoriev I.V."/>
            <person name="Lindberg D.R."/>
            <person name="Seaver E.C."/>
            <person name="Weisblat D.A."/>
            <person name="Putnam N.H."/>
            <person name="Rokhsar D.S."/>
        </authorList>
    </citation>
    <scope>NUCLEOTIDE SEQUENCE</scope>
    <source>
        <strain evidence="3 5">I ESC-2004</strain>
    </source>
</reference>
<feature type="domain" description="PDZ" evidence="2">
    <location>
        <begin position="124"/>
        <end position="206"/>
    </location>
</feature>
<gene>
    <name evidence="3" type="ORF">CAPTEDRAFT_157099</name>
</gene>
<dbReference type="CDD" id="cd06673">
    <property type="entry name" value="PDZ10_MUPP1-PDZ8_PATJ-like"/>
    <property type="match status" value="1"/>
</dbReference>
<dbReference type="EMBL" id="AMQN01006191">
    <property type="status" value="NOT_ANNOTATED_CDS"/>
    <property type="molecule type" value="Genomic_DNA"/>
</dbReference>
<feature type="domain" description="PDZ" evidence="2">
    <location>
        <begin position="369"/>
        <end position="452"/>
    </location>
</feature>
<reference evidence="4" key="3">
    <citation type="submission" date="2015-06" db="UniProtKB">
        <authorList>
            <consortium name="EnsemblMetazoa"/>
        </authorList>
    </citation>
    <scope>IDENTIFICATION</scope>
</reference>
<dbReference type="OMA" id="PQCINIT"/>
<dbReference type="Pfam" id="PF00595">
    <property type="entry name" value="PDZ"/>
    <property type="match status" value="4"/>
</dbReference>
<dbReference type="FunFam" id="2.30.42.10:FF:000058">
    <property type="entry name" value="multiple PDZ domain protein isoform X1"/>
    <property type="match status" value="1"/>
</dbReference>
<dbReference type="InterPro" id="IPR051342">
    <property type="entry name" value="PDZ_scaffold"/>
</dbReference>
<keyword evidence="5" id="KW-1185">Reference proteome</keyword>
<evidence type="ECO:0000313" key="3">
    <source>
        <dbReference type="EMBL" id="ELU09933.1"/>
    </source>
</evidence>
<feature type="domain" description="PDZ" evidence="2">
    <location>
        <begin position="254"/>
        <end position="323"/>
    </location>
</feature>
<feature type="domain" description="PDZ" evidence="2">
    <location>
        <begin position="28"/>
        <end position="111"/>
    </location>
</feature>
<sequence length="452" mass="48258">MPPPTPTIVEPEPDNPATCPIVPGREVTIEIQKGKSGLGLSIVGGSDTLLGAIIVHEVYEDGAAAKDGRLWAGDQVLEVNHDDLREATHDRAIQVLRQTPAVVKMVVFRDESLLKDDDMYDIFTVELMKKPNKGLGLSIVGRRKDAGVFISDIVKGGVAEADGRLMHGDQILAVNGEDVRHATQEDAAALLKTLMGKVVLTIGRLKAGSHSSSRRSSSQSAYSDRGLKKSDSNQNAKQTKSKHTKNYGEEDLKLVSLDLDRGQFLGIVLTGGDDQPITVAEINAESPAAKSQQIAVNDCLCKVNGRMMAGLTLSQAEELLASACPGTVYLELLPAHKLRAQHEHTDSQLSNTTMSSENSEEPGQGQIQSIQLARGTDGLGFSIVGGFGSPHGDLPIYVKTVFAKGAAADDGRLKRGDQILTVNGETLEGASHDEAVNMLKKARGHIELTILS</sequence>
<evidence type="ECO:0000313" key="4">
    <source>
        <dbReference type="EnsemblMetazoa" id="CapteP157099"/>
    </source>
</evidence>
<dbReference type="PROSITE" id="PS50106">
    <property type="entry name" value="PDZ"/>
    <property type="match status" value="4"/>
</dbReference>
<dbReference type="InterPro" id="IPR036034">
    <property type="entry name" value="PDZ_sf"/>
</dbReference>
<dbReference type="AlphaFoldDB" id="R7UUV1"/>
<accession>R7UUV1</accession>
<evidence type="ECO:0000313" key="5">
    <source>
        <dbReference type="Proteomes" id="UP000014760"/>
    </source>
</evidence>
<feature type="compositionally biased region" description="Low complexity" evidence="1">
    <location>
        <begin position="209"/>
        <end position="224"/>
    </location>
</feature>
<dbReference type="EnsemblMetazoa" id="CapteT157099">
    <property type="protein sequence ID" value="CapteP157099"/>
    <property type="gene ID" value="CapteG157099"/>
</dbReference>